<reference evidence="3 4" key="1">
    <citation type="submission" date="2018-08" db="EMBL/GenBank/DDBJ databases">
        <title>Thalassotalea euphylliae genome.</title>
        <authorList>
            <person name="Summers S."/>
            <person name="Rice S.A."/>
            <person name="Freckelton M.L."/>
            <person name="Nedved B.T."/>
            <person name="Hadfield M.G."/>
        </authorList>
    </citation>
    <scope>NUCLEOTIDE SEQUENCE [LARGE SCALE GENOMIC DNA]</scope>
    <source>
        <strain evidence="3 4">H1</strain>
    </source>
</reference>
<evidence type="ECO:0000313" key="3">
    <source>
        <dbReference type="EMBL" id="REL27435.1"/>
    </source>
</evidence>
<evidence type="ECO:0000256" key="2">
    <source>
        <dbReference type="SAM" id="Phobius"/>
    </source>
</evidence>
<dbReference type="AlphaFoldDB" id="A0A3E0TU42"/>
<comment type="similarity">
    <text evidence="1">Belongs to the sodium:galactoside symporter (TC 2.A.2) family.</text>
</comment>
<feature type="transmembrane region" description="Helical" evidence="2">
    <location>
        <begin position="151"/>
        <end position="169"/>
    </location>
</feature>
<sequence length="457" mass="50248">MDVRLSVKEKIGFSVGDMAGNFVYQSVVLLLAYYYTDVYGLDAVTVTGIFIFVRVFDAITDPLVGVLVDRNQSRWGKYRPFLMFLCVPYAVASVLVFTVPDFSEQGKIIYAYVTYALLMLLFTATNIPYFGLGSVMTSSVSERISLNSYRFVAATGGGLIVAACVLPLADILGAGDKAVGYQQAMIVMAVLSVILFMICVATTKERVEPLIDENRDAKKEIKQVLKNDQWRLLGLSVLVLVTSQTIKGTLFAYYINYYAKDAGIALSLFLSVWMIGGMFGSSLSNKLTQLMCKRNAWVMLCFISAALSALTYFISASAMMMILVMQFFVGFFNQMMAPLITSTMAEVTDYGELKNKSRQDGLIASFTLFMLKVGLAVGGALATYFLAFYGYQSGGVAQTQETISGILLIFTLAPAVGFVITGLIISKIKLDRTTVVENEQRLQTLRMGNAKNECAYE</sequence>
<dbReference type="GO" id="GO:0015293">
    <property type="term" value="F:symporter activity"/>
    <property type="evidence" value="ECO:0007669"/>
    <property type="project" value="InterPro"/>
</dbReference>
<dbReference type="CDD" id="cd17332">
    <property type="entry name" value="MFS_MelB_like"/>
    <property type="match status" value="1"/>
</dbReference>
<protein>
    <submittedName>
        <fullName evidence="3">MFS transporter</fullName>
    </submittedName>
</protein>
<dbReference type="PANTHER" id="PTHR11328:SF24">
    <property type="entry name" value="MAJOR FACILITATOR SUPERFAMILY (MFS) PROFILE DOMAIN-CONTAINING PROTEIN"/>
    <property type="match status" value="1"/>
</dbReference>
<accession>A0A3E0TU42</accession>
<organism evidence="3 4">
    <name type="scientific">Thalassotalea euphylliae</name>
    <dbReference type="NCBI Taxonomy" id="1655234"/>
    <lineage>
        <taxon>Bacteria</taxon>
        <taxon>Pseudomonadati</taxon>
        <taxon>Pseudomonadota</taxon>
        <taxon>Gammaproteobacteria</taxon>
        <taxon>Alteromonadales</taxon>
        <taxon>Colwelliaceae</taxon>
        <taxon>Thalassotalea</taxon>
    </lineage>
</organism>
<name>A0A3E0TU42_9GAMM</name>
<feature type="transmembrane region" description="Helical" evidence="2">
    <location>
        <begin position="80"/>
        <end position="97"/>
    </location>
</feature>
<feature type="transmembrane region" description="Helical" evidence="2">
    <location>
        <begin position="403"/>
        <end position="425"/>
    </location>
</feature>
<dbReference type="InterPro" id="IPR036259">
    <property type="entry name" value="MFS_trans_sf"/>
</dbReference>
<dbReference type="PANTHER" id="PTHR11328">
    <property type="entry name" value="MAJOR FACILITATOR SUPERFAMILY DOMAIN-CONTAINING PROTEIN"/>
    <property type="match status" value="1"/>
</dbReference>
<keyword evidence="2" id="KW-0812">Transmembrane</keyword>
<dbReference type="InterPro" id="IPR001927">
    <property type="entry name" value="Na/Gal_symport"/>
</dbReference>
<dbReference type="GO" id="GO:0008643">
    <property type="term" value="P:carbohydrate transport"/>
    <property type="evidence" value="ECO:0007669"/>
    <property type="project" value="InterPro"/>
</dbReference>
<dbReference type="Proteomes" id="UP000256478">
    <property type="component" value="Unassembled WGS sequence"/>
</dbReference>
<feature type="transmembrane region" description="Helical" evidence="2">
    <location>
        <begin position="181"/>
        <end position="201"/>
    </location>
</feature>
<gene>
    <name evidence="3" type="ORF">DXX93_13250</name>
</gene>
<dbReference type="EMBL" id="QUOU01000001">
    <property type="protein sequence ID" value="REL27435.1"/>
    <property type="molecule type" value="Genomic_DNA"/>
</dbReference>
<dbReference type="InterPro" id="IPR039672">
    <property type="entry name" value="MFS_2"/>
</dbReference>
<dbReference type="OrthoDB" id="181905at2"/>
<dbReference type="NCBIfam" id="TIGR00792">
    <property type="entry name" value="gph"/>
    <property type="match status" value="1"/>
</dbReference>
<evidence type="ECO:0000256" key="1">
    <source>
        <dbReference type="ARBA" id="ARBA00009617"/>
    </source>
</evidence>
<dbReference type="RefSeq" id="WP_116008515.1">
    <property type="nucleotide sequence ID" value="NZ_QUOU01000001.1"/>
</dbReference>
<dbReference type="GO" id="GO:0006814">
    <property type="term" value="P:sodium ion transport"/>
    <property type="evidence" value="ECO:0007669"/>
    <property type="project" value="InterPro"/>
</dbReference>
<feature type="transmembrane region" description="Helical" evidence="2">
    <location>
        <begin position="262"/>
        <end position="284"/>
    </location>
</feature>
<feature type="transmembrane region" description="Helical" evidence="2">
    <location>
        <begin position="109"/>
        <end position="130"/>
    </location>
</feature>
<dbReference type="Gene3D" id="1.20.1250.20">
    <property type="entry name" value="MFS general substrate transporter like domains"/>
    <property type="match status" value="1"/>
</dbReference>
<feature type="transmembrane region" description="Helical" evidence="2">
    <location>
        <begin position="232"/>
        <end position="256"/>
    </location>
</feature>
<feature type="transmembrane region" description="Helical" evidence="2">
    <location>
        <begin position="320"/>
        <end position="341"/>
    </location>
</feature>
<keyword evidence="2" id="KW-0472">Membrane</keyword>
<proteinExistence type="inferred from homology"/>
<feature type="transmembrane region" description="Helical" evidence="2">
    <location>
        <begin position="362"/>
        <end position="391"/>
    </location>
</feature>
<dbReference type="SUPFAM" id="SSF103473">
    <property type="entry name" value="MFS general substrate transporter"/>
    <property type="match status" value="1"/>
</dbReference>
<feature type="transmembrane region" description="Helical" evidence="2">
    <location>
        <begin position="47"/>
        <end position="68"/>
    </location>
</feature>
<feature type="transmembrane region" description="Helical" evidence="2">
    <location>
        <begin position="12"/>
        <end position="35"/>
    </location>
</feature>
<evidence type="ECO:0000313" key="4">
    <source>
        <dbReference type="Proteomes" id="UP000256478"/>
    </source>
</evidence>
<feature type="transmembrane region" description="Helical" evidence="2">
    <location>
        <begin position="296"/>
        <end position="314"/>
    </location>
</feature>
<dbReference type="GO" id="GO:0005886">
    <property type="term" value="C:plasma membrane"/>
    <property type="evidence" value="ECO:0007669"/>
    <property type="project" value="TreeGrafter"/>
</dbReference>
<comment type="caution">
    <text evidence="3">The sequence shown here is derived from an EMBL/GenBank/DDBJ whole genome shotgun (WGS) entry which is preliminary data.</text>
</comment>
<keyword evidence="2" id="KW-1133">Transmembrane helix</keyword>
<dbReference type="Pfam" id="PF13347">
    <property type="entry name" value="MFS_2"/>
    <property type="match status" value="1"/>
</dbReference>